<comment type="caution">
    <text evidence="3">The sequence shown here is derived from an EMBL/GenBank/DDBJ whole genome shotgun (WGS) entry which is preliminary data.</text>
</comment>
<protein>
    <submittedName>
        <fullName evidence="3">Phosphatase</fullName>
    </submittedName>
</protein>
<dbReference type="PANTHER" id="PTHR43428:SF1">
    <property type="entry name" value="ARSENATE REDUCTASE"/>
    <property type="match status" value="1"/>
</dbReference>
<dbReference type="SMART" id="SM00226">
    <property type="entry name" value="LMWPc"/>
    <property type="match status" value="1"/>
</dbReference>
<dbReference type="GO" id="GO:0046685">
    <property type="term" value="P:response to arsenic-containing substance"/>
    <property type="evidence" value="ECO:0007669"/>
    <property type="project" value="UniProtKB-KW"/>
</dbReference>
<keyword evidence="4" id="KW-1185">Reference proteome</keyword>
<evidence type="ECO:0000256" key="1">
    <source>
        <dbReference type="ARBA" id="ARBA00022849"/>
    </source>
</evidence>
<dbReference type="SUPFAM" id="SSF52788">
    <property type="entry name" value="Phosphotyrosine protein phosphatases I"/>
    <property type="match status" value="1"/>
</dbReference>
<evidence type="ECO:0000313" key="3">
    <source>
        <dbReference type="EMBL" id="PPA72436.1"/>
    </source>
</evidence>
<dbReference type="PANTHER" id="PTHR43428">
    <property type="entry name" value="ARSENATE REDUCTASE"/>
    <property type="match status" value="1"/>
</dbReference>
<dbReference type="EMBL" id="PREZ01000001">
    <property type="protein sequence ID" value="PPA72436.1"/>
    <property type="molecule type" value="Genomic_DNA"/>
</dbReference>
<dbReference type="RefSeq" id="WP_104056586.1">
    <property type="nucleotide sequence ID" value="NZ_PREZ01000001.1"/>
</dbReference>
<dbReference type="OrthoDB" id="2360978at2"/>
<proteinExistence type="predicted"/>
<keyword evidence="1" id="KW-0059">Arsenical resistance</keyword>
<feature type="domain" description="Phosphotyrosine protein phosphatase I" evidence="2">
    <location>
        <begin position="4"/>
        <end position="138"/>
    </location>
</feature>
<reference evidence="3 4" key="1">
    <citation type="submission" date="2018-02" db="EMBL/GenBank/DDBJ databases">
        <title>Jeotgalibacillus proteolyticum sp. nov. a protease producing bacterium isolated from ocean sediments of Laizhou Bay.</title>
        <authorList>
            <person name="Li Y."/>
        </authorList>
    </citation>
    <scope>NUCLEOTIDE SEQUENCE [LARGE SCALE GENOMIC DNA]</scope>
    <source>
        <strain evidence="3 4">22-7</strain>
    </source>
</reference>
<evidence type="ECO:0000259" key="2">
    <source>
        <dbReference type="SMART" id="SM00226"/>
    </source>
</evidence>
<dbReference type="InterPro" id="IPR036196">
    <property type="entry name" value="Ptyr_pPase_sf"/>
</dbReference>
<dbReference type="Proteomes" id="UP000239047">
    <property type="component" value="Unassembled WGS sequence"/>
</dbReference>
<dbReference type="Pfam" id="PF01451">
    <property type="entry name" value="LMWPc"/>
    <property type="match status" value="1"/>
</dbReference>
<dbReference type="InterPro" id="IPR023485">
    <property type="entry name" value="Ptyr_pPase"/>
</dbReference>
<evidence type="ECO:0000313" key="4">
    <source>
        <dbReference type="Proteomes" id="UP000239047"/>
    </source>
</evidence>
<sequence length="143" mass="16435">MDNQTIYFISSHHERSLIAEGWASRLKAENITFRSAGWFDAKTNPFSIEAMKEISIDLSSFKPHQIDLEELDQADMIVLIQDFDRDDKIHLTPSSAKKIVTWNIINPEKRSADPTEKWLLFQEICDDIADRIKDLGQTLSSPV</sequence>
<dbReference type="AlphaFoldDB" id="A0A2S5GHH4"/>
<gene>
    <name evidence="3" type="ORF">C4B60_03405</name>
</gene>
<organism evidence="3 4">
    <name type="scientific">Jeotgalibacillus proteolyticus</name>
    <dbReference type="NCBI Taxonomy" id="2082395"/>
    <lineage>
        <taxon>Bacteria</taxon>
        <taxon>Bacillati</taxon>
        <taxon>Bacillota</taxon>
        <taxon>Bacilli</taxon>
        <taxon>Bacillales</taxon>
        <taxon>Caryophanaceae</taxon>
        <taxon>Jeotgalibacillus</taxon>
    </lineage>
</organism>
<name>A0A2S5GHH4_9BACL</name>
<dbReference type="Gene3D" id="3.40.50.2300">
    <property type="match status" value="1"/>
</dbReference>
<accession>A0A2S5GHH4</accession>